<dbReference type="OrthoDB" id="9814012at2"/>
<dbReference type="RefSeq" id="WP_149822315.1">
    <property type="nucleotide sequence ID" value="NZ_VUOA01000056.1"/>
</dbReference>
<dbReference type="EMBL" id="VUOA01000056">
    <property type="protein sequence ID" value="KAA2233156.1"/>
    <property type="molecule type" value="Genomic_DNA"/>
</dbReference>
<evidence type="ECO:0000256" key="2">
    <source>
        <dbReference type="ARBA" id="ARBA00022692"/>
    </source>
</evidence>
<organism evidence="6 7">
    <name type="scientific">Salinarimonas soli</name>
    <dbReference type="NCBI Taxonomy" id="1638099"/>
    <lineage>
        <taxon>Bacteria</taxon>
        <taxon>Pseudomonadati</taxon>
        <taxon>Pseudomonadota</taxon>
        <taxon>Alphaproteobacteria</taxon>
        <taxon>Hyphomicrobiales</taxon>
        <taxon>Salinarimonadaceae</taxon>
        <taxon>Salinarimonas</taxon>
    </lineage>
</organism>
<gene>
    <name evidence="6" type="ORF">F0L46_24895</name>
</gene>
<name>A0A5B2V2J6_9HYPH</name>
<keyword evidence="7" id="KW-1185">Reference proteome</keyword>
<comment type="caution">
    <text evidence="6">The sequence shown here is derived from an EMBL/GenBank/DDBJ whole genome shotgun (WGS) entry which is preliminary data.</text>
</comment>
<dbReference type="Gene3D" id="1.20.1280.290">
    <property type="match status" value="1"/>
</dbReference>
<sequence length="84" mass="9157">MALLDYAGYAAALCTTSAYVPQVLKVWRTRTTKDISLKMFLVLVTGLALWLTYGVHKGEMPLIVANSITLCLAGTILAFKLKHG</sequence>
<accession>A0A5B2V2J6</accession>
<protein>
    <recommendedName>
        <fullName evidence="8">MtN3 and saliva related transmembrane protein</fullName>
    </recommendedName>
</protein>
<feature type="transmembrane region" description="Helical" evidence="5">
    <location>
        <begin position="39"/>
        <end position="56"/>
    </location>
</feature>
<dbReference type="Pfam" id="PF04193">
    <property type="entry name" value="PQ-loop"/>
    <property type="match status" value="1"/>
</dbReference>
<dbReference type="Proteomes" id="UP000323142">
    <property type="component" value="Unassembled WGS sequence"/>
</dbReference>
<evidence type="ECO:0000256" key="4">
    <source>
        <dbReference type="ARBA" id="ARBA00023136"/>
    </source>
</evidence>
<evidence type="ECO:0000256" key="1">
    <source>
        <dbReference type="ARBA" id="ARBA00004141"/>
    </source>
</evidence>
<dbReference type="GO" id="GO:0051119">
    <property type="term" value="F:sugar transmembrane transporter activity"/>
    <property type="evidence" value="ECO:0007669"/>
    <property type="project" value="InterPro"/>
</dbReference>
<proteinExistence type="predicted"/>
<keyword evidence="2 5" id="KW-0812">Transmembrane</keyword>
<keyword evidence="3 5" id="KW-1133">Transmembrane helix</keyword>
<keyword evidence="4 5" id="KW-0472">Membrane</keyword>
<evidence type="ECO:0000313" key="6">
    <source>
        <dbReference type="EMBL" id="KAA2233156.1"/>
    </source>
</evidence>
<evidence type="ECO:0000256" key="3">
    <source>
        <dbReference type="ARBA" id="ARBA00022989"/>
    </source>
</evidence>
<evidence type="ECO:0008006" key="8">
    <source>
        <dbReference type="Google" id="ProtNLM"/>
    </source>
</evidence>
<reference evidence="6 7" key="2">
    <citation type="submission" date="2019-09" db="EMBL/GenBank/DDBJ databases">
        <authorList>
            <person name="Jin C."/>
        </authorList>
    </citation>
    <scope>NUCLEOTIDE SEQUENCE [LARGE SCALE GENOMIC DNA]</scope>
    <source>
        <strain evidence="6 7">BN140002</strain>
    </source>
</reference>
<feature type="transmembrane region" description="Helical" evidence="5">
    <location>
        <begin position="62"/>
        <end position="81"/>
    </location>
</feature>
<comment type="subcellular location">
    <subcellularLocation>
        <location evidence="1">Membrane</location>
        <topology evidence="1">Multi-pass membrane protein</topology>
    </subcellularLocation>
</comment>
<dbReference type="NCBIfam" id="NF037968">
    <property type="entry name" value="SemiSWEET_2"/>
    <property type="match status" value="1"/>
</dbReference>
<evidence type="ECO:0000256" key="5">
    <source>
        <dbReference type="SAM" id="Phobius"/>
    </source>
</evidence>
<dbReference type="InterPro" id="IPR047662">
    <property type="entry name" value="SemiSWEET"/>
</dbReference>
<evidence type="ECO:0000313" key="7">
    <source>
        <dbReference type="Proteomes" id="UP000323142"/>
    </source>
</evidence>
<dbReference type="InterPro" id="IPR006603">
    <property type="entry name" value="PQ-loop_rpt"/>
</dbReference>
<dbReference type="AlphaFoldDB" id="A0A5B2V2J6"/>
<reference evidence="6 7" key="1">
    <citation type="submission" date="2019-09" db="EMBL/GenBank/DDBJ databases">
        <title>Salinarimonas rosea gen. nov., sp. nov., a new member of the a-2 subgroup of the Proteobacteria.</title>
        <authorList>
            <person name="Liu J."/>
        </authorList>
    </citation>
    <scope>NUCLEOTIDE SEQUENCE [LARGE SCALE GENOMIC DNA]</scope>
    <source>
        <strain evidence="6 7">BN140002</strain>
    </source>
</reference>
<dbReference type="GO" id="GO:0016020">
    <property type="term" value="C:membrane"/>
    <property type="evidence" value="ECO:0007669"/>
    <property type="project" value="UniProtKB-SubCell"/>
</dbReference>